<evidence type="ECO:0000313" key="3">
    <source>
        <dbReference type="Proteomes" id="UP000494330"/>
    </source>
</evidence>
<protein>
    <recommendedName>
        <fullName evidence="4">HNH endonuclease</fullName>
    </recommendedName>
</protein>
<dbReference type="EMBL" id="CABVQD010000001">
    <property type="protein sequence ID" value="VWB09998.1"/>
    <property type="molecule type" value="Genomic_DNA"/>
</dbReference>
<organism evidence="2 3">
    <name type="scientific">Burkholderia paludis</name>
    <dbReference type="NCBI Taxonomy" id="1506587"/>
    <lineage>
        <taxon>Bacteria</taxon>
        <taxon>Pseudomonadati</taxon>
        <taxon>Pseudomonadota</taxon>
        <taxon>Betaproteobacteria</taxon>
        <taxon>Burkholderiales</taxon>
        <taxon>Burkholderiaceae</taxon>
        <taxon>Burkholderia</taxon>
        <taxon>Burkholderia cepacia complex</taxon>
    </lineage>
</organism>
<keyword evidence="3" id="KW-1185">Reference proteome</keyword>
<gene>
    <name evidence="2" type="ORF">BPA30113_00165</name>
</gene>
<feature type="compositionally biased region" description="Basic and acidic residues" evidence="1">
    <location>
        <begin position="117"/>
        <end position="132"/>
    </location>
</feature>
<dbReference type="Proteomes" id="UP000494330">
    <property type="component" value="Unassembled WGS sequence"/>
</dbReference>
<sequence length="132" mass="14620">MARRLETLKPRVRQVVGSRVATATPGSWRAGKTSSTARGYGYAWQKLRADHLAKHPHCVYCMREIGMTGWLPADVVLACAARGIAEPLGTIGDHITAHRGDRRLQLDPTNIQTLCKPHHDSAKQREERCGGR</sequence>
<name>A0A6P2H1E1_9BURK</name>
<evidence type="ECO:0008006" key="4">
    <source>
        <dbReference type="Google" id="ProtNLM"/>
    </source>
</evidence>
<dbReference type="RefSeq" id="WP_034198306.1">
    <property type="nucleotide sequence ID" value="NZ_CABVQD010000001.1"/>
</dbReference>
<evidence type="ECO:0000256" key="1">
    <source>
        <dbReference type="SAM" id="MobiDB-lite"/>
    </source>
</evidence>
<evidence type="ECO:0000313" key="2">
    <source>
        <dbReference type="EMBL" id="VWB09998.1"/>
    </source>
</evidence>
<proteinExistence type="predicted"/>
<dbReference type="AlphaFoldDB" id="A0A6P2H1E1"/>
<reference evidence="2 3" key="1">
    <citation type="submission" date="2019-09" db="EMBL/GenBank/DDBJ databases">
        <authorList>
            <person name="Depoorter E."/>
        </authorList>
    </citation>
    <scope>NUCLEOTIDE SEQUENCE [LARGE SCALE GENOMIC DNA]</scope>
    <source>
        <strain evidence="2">LMG 30113</strain>
    </source>
</reference>
<accession>A0A6P2H1E1</accession>
<feature type="region of interest" description="Disordered" evidence="1">
    <location>
        <begin position="113"/>
        <end position="132"/>
    </location>
</feature>